<keyword evidence="5" id="KW-0175">Coiled coil</keyword>
<evidence type="ECO:0000259" key="8">
    <source>
        <dbReference type="PROSITE" id="PS50111"/>
    </source>
</evidence>
<evidence type="ECO:0000313" key="11">
    <source>
        <dbReference type="Proteomes" id="UP000242999"/>
    </source>
</evidence>
<evidence type="ECO:0000256" key="6">
    <source>
        <dbReference type="SAM" id="MobiDB-lite"/>
    </source>
</evidence>
<protein>
    <submittedName>
        <fullName evidence="10">Methyl-accepting chemotaxis protein</fullName>
    </submittedName>
</protein>
<dbReference type="STRING" id="64971.SAMN05421831_105133"/>
<dbReference type="SMART" id="SM00283">
    <property type="entry name" value="MA"/>
    <property type="match status" value="1"/>
</dbReference>
<proteinExistence type="inferred from homology"/>
<evidence type="ECO:0000313" key="10">
    <source>
        <dbReference type="EMBL" id="SEI61332.1"/>
    </source>
</evidence>
<feature type="compositionally biased region" description="Polar residues" evidence="6">
    <location>
        <begin position="321"/>
        <end position="336"/>
    </location>
</feature>
<dbReference type="Gene3D" id="3.30.450.290">
    <property type="match status" value="1"/>
</dbReference>
<dbReference type="PANTHER" id="PTHR32089:SF112">
    <property type="entry name" value="LYSOZYME-LIKE PROTEIN-RELATED"/>
    <property type="match status" value="1"/>
</dbReference>
<keyword evidence="7" id="KW-0812">Transmembrane</keyword>
<dbReference type="PANTHER" id="PTHR32089">
    <property type="entry name" value="METHYL-ACCEPTING CHEMOTAXIS PROTEIN MCPB"/>
    <property type="match status" value="1"/>
</dbReference>
<dbReference type="Proteomes" id="UP000242999">
    <property type="component" value="Unassembled WGS sequence"/>
</dbReference>
<dbReference type="EMBL" id="FNYH01000005">
    <property type="protein sequence ID" value="SEI61332.1"/>
    <property type="molecule type" value="Genomic_DNA"/>
</dbReference>
<dbReference type="RefSeq" id="WP_093309246.1">
    <property type="nucleotide sequence ID" value="NZ_FNYH01000005.1"/>
</dbReference>
<dbReference type="InterPro" id="IPR004089">
    <property type="entry name" value="MCPsignal_dom"/>
</dbReference>
<feature type="region of interest" description="Disordered" evidence="6">
    <location>
        <begin position="315"/>
        <end position="336"/>
    </location>
</feature>
<evidence type="ECO:0000256" key="5">
    <source>
        <dbReference type="SAM" id="Coils"/>
    </source>
</evidence>
<sequence>MPKKTAGMSVQAKISAALVGVLVLIMLVSMAFTVHSERTLVENVITRHTHDTADSYFDALNIMMITGTLDNRDILRTKVMSQPGVVDARIVRGEPITRFFGPGRAEEQVKDALDQRGLQGEDITLIEDTQDGRLLTVVKPIVATSNYRGTNCLTCHIVDEGTIVGAVRISYSLAELDGQIRGNLWRLAGVQVLLFIVGMSLMVFLVRHLIIRPIECLRNVMQQIEEDSDLSLRTQDVQRTDEIGMVSNTFNRMLERFGDSLQQVAGTTQTLQQAAQQISQVSDQTTQAASEQCHGTENVVSAMQQMRSCVQEMMQHAARTSEASQDADSEAQQSHQLTQGAIQGIENLSKSIESATQVINKVGDYSEQVGHVLDMITSIAEQTNLLALNAAIEAARAGEAGRGFAVVADEVRSLANRTHVSTQEVQQTIQQLQQEVQEAIKVMQAANQDARQGVTDVQQVAESIGHITQAVSGINALNSQMAQAAHEQEQVTEEVNALIQSINEIAERTRDDAQSTAQVSDALVSLAQRLDKLVQGFKLY</sequence>
<dbReference type="GO" id="GO:0016020">
    <property type="term" value="C:membrane"/>
    <property type="evidence" value="ECO:0007669"/>
    <property type="project" value="UniProtKB-SubCell"/>
</dbReference>
<dbReference type="SMART" id="SM00304">
    <property type="entry name" value="HAMP"/>
    <property type="match status" value="1"/>
</dbReference>
<keyword evidence="7" id="KW-0472">Membrane</keyword>
<evidence type="ECO:0000256" key="1">
    <source>
        <dbReference type="ARBA" id="ARBA00004370"/>
    </source>
</evidence>
<keyword evidence="2 4" id="KW-0807">Transducer</keyword>
<dbReference type="OrthoDB" id="2489132at2"/>
<evidence type="ECO:0000256" key="7">
    <source>
        <dbReference type="SAM" id="Phobius"/>
    </source>
</evidence>
<dbReference type="InterPro" id="IPR003660">
    <property type="entry name" value="HAMP_dom"/>
</dbReference>
<organism evidence="10 11">
    <name type="scientific">Allopseudospirillum japonicum</name>
    <dbReference type="NCBI Taxonomy" id="64971"/>
    <lineage>
        <taxon>Bacteria</taxon>
        <taxon>Pseudomonadati</taxon>
        <taxon>Pseudomonadota</taxon>
        <taxon>Gammaproteobacteria</taxon>
        <taxon>Oceanospirillales</taxon>
        <taxon>Oceanospirillaceae</taxon>
        <taxon>Allopseudospirillum</taxon>
    </lineage>
</organism>
<evidence type="ECO:0000256" key="4">
    <source>
        <dbReference type="PROSITE-ProRule" id="PRU00284"/>
    </source>
</evidence>
<dbReference type="AlphaFoldDB" id="A0A1H6SD41"/>
<comment type="similarity">
    <text evidence="3">Belongs to the methyl-accepting chemotaxis (MCP) protein family.</text>
</comment>
<dbReference type="Pfam" id="PF00672">
    <property type="entry name" value="HAMP"/>
    <property type="match status" value="1"/>
</dbReference>
<comment type="subcellular location">
    <subcellularLocation>
        <location evidence="1">Membrane</location>
    </subcellularLocation>
</comment>
<accession>A0A1H6SD41</accession>
<dbReference type="PROSITE" id="PS50111">
    <property type="entry name" value="CHEMOTAXIS_TRANSDUC_2"/>
    <property type="match status" value="1"/>
</dbReference>
<evidence type="ECO:0000256" key="2">
    <source>
        <dbReference type="ARBA" id="ARBA00023224"/>
    </source>
</evidence>
<feature type="domain" description="Methyl-accepting transducer" evidence="8">
    <location>
        <begin position="267"/>
        <end position="503"/>
    </location>
</feature>
<feature type="coiled-coil region" evidence="5">
    <location>
        <begin position="422"/>
        <end position="449"/>
    </location>
</feature>
<name>A0A1H6SD41_9GAMM</name>
<dbReference type="GO" id="GO:0006935">
    <property type="term" value="P:chemotaxis"/>
    <property type="evidence" value="ECO:0007669"/>
    <property type="project" value="UniProtKB-ARBA"/>
</dbReference>
<gene>
    <name evidence="10" type="ORF">SAMN05421831_105133</name>
</gene>
<evidence type="ECO:0000259" key="9">
    <source>
        <dbReference type="PROSITE" id="PS50885"/>
    </source>
</evidence>
<dbReference type="FunFam" id="1.10.287.950:FF:000001">
    <property type="entry name" value="Methyl-accepting chemotaxis sensory transducer"/>
    <property type="match status" value="1"/>
</dbReference>
<dbReference type="Pfam" id="PF00015">
    <property type="entry name" value="MCPsignal"/>
    <property type="match status" value="1"/>
</dbReference>
<keyword evidence="11" id="KW-1185">Reference proteome</keyword>
<dbReference type="CDD" id="cd06225">
    <property type="entry name" value="HAMP"/>
    <property type="match status" value="1"/>
</dbReference>
<dbReference type="CDD" id="cd11386">
    <property type="entry name" value="MCP_signal"/>
    <property type="match status" value="1"/>
</dbReference>
<dbReference type="Gene3D" id="1.10.287.950">
    <property type="entry name" value="Methyl-accepting chemotaxis protein"/>
    <property type="match status" value="1"/>
</dbReference>
<keyword evidence="7" id="KW-1133">Transmembrane helix</keyword>
<reference evidence="11" key="1">
    <citation type="submission" date="2016-10" db="EMBL/GenBank/DDBJ databases">
        <authorList>
            <person name="Varghese N."/>
            <person name="Submissions S."/>
        </authorList>
    </citation>
    <scope>NUCLEOTIDE SEQUENCE [LARGE SCALE GENOMIC DNA]</scope>
    <source>
        <strain evidence="11">DSM 7165</strain>
    </source>
</reference>
<feature type="domain" description="HAMP" evidence="9">
    <location>
        <begin position="208"/>
        <end position="262"/>
    </location>
</feature>
<feature type="transmembrane region" description="Helical" evidence="7">
    <location>
        <begin position="184"/>
        <end position="206"/>
    </location>
</feature>
<dbReference type="GO" id="GO:0007165">
    <property type="term" value="P:signal transduction"/>
    <property type="evidence" value="ECO:0007669"/>
    <property type="project" value="UniProtKB-KW"/>
</dbReference>
<dbReference type="SUPFAM" id="SSF58104">
    <property type="entry name" value="Methyl-accepting chemotaxis protein (MCP) signaling domain"/>
    <property type="match status" value="1"/>
</dbReference>
<evidence type="ECO:0000256" key="3">
    <source>
        <dbReference type="ARBA" id="ARBA00029447"/>
    </source>
</evidence>
<dbReference type="PROSITE" id="PS50885">
    <property type="entry name" value="HAMP"/>
    <property type="match status" value="1"/>
</dbReference>